<dbReference type="STRING" id="1462526.BN990_04152"/>
<dbReference type="Proteomes" id="UP000028875">
    <property type="component" value="Unassembled WGS sequence"/>
</dbReference>
<gene>
    <name evidence="1" type="ORF">BN990_04152</name>
</gene>
<accession>A0A024QHT7</accession>
<evidence type="ECO:0000313" key="2">
    <source>
        <dbReference type="Proteomes" id="UP000028875"/>
    </source>
</evidence>
<comment type="caution">
    <text evidence="1">The sequence shown here is derived from an EMBL/GenBank/DDBJ whole genome shotgun (WGS) entry which is preliminary data.</text>
</comment>
<dbReference type="AlphaFoldDB" id="A0A024QHT7"/>
<dbReference type="OrthoDB" id="2973820at2"/>
<name>A0A024QHT7_9BACI</name>
<dbReference type="RefSeq" id="WP_038246594.1">
    <property type="nucleotide sequence ID" value="NZ_BNER01000008.1"/>
</dbReference>
<protein>
    <submittedName>
        <fullName evidence="1">Uncharacterized protein</fullName>
    </submittedName>
</protein>
<reference evidence="2" key="2">
    <citation type="submission" date="2014-05" db="EMBL/GenBank/DDBJ databases">
        <title>Draft genome sequence of Virgibacillus massiliensis Vm-5.</title>
        <authorList>
            <person name="Khelaifia S."/>
            <person name="Croce O."/>
            <person name="Lagier J.C."/>
            <person name="Raoult D."/>
        </authorList>
    </citation>
    <scope>NUCLEOTIDE SEQUENCE [LARGE SCALE GENOMIC DNA]</scope>
    <source>
        <strain evidence="2">Vm-5</strain>
    </source>
</reference>
<sequence>MNETERRILREQYLKNRVTRVDAKVNNKDVLGKEDMLNRPRHQTNCPSFRECPIDYKCLNYNPTYLECRNCTLHEADGICHKKDIHNDRVFEMMITRPRLDLDAENEKRMQREKKDEL</sequence>
<organism evidence="1 2">
    <name type="scientific">Virgibacillus massiliensis</name>
    <dbReference type="NCBI Taxonomy" id="1462526"/>
    <lineage>
        <taxon>Bacteria</taxon>
        <taxon>Bacillati</taxon>
        <taxon>Bacillota</taxon>
        <taxon>Bacilli</taxon>
        <taxon>Bacillales</taxon>
        <taxon>Bacillaceae</taxon>
        <taxon>Virgibacillus</taxon>
    </lineage>
</organism>
<evidence type="ECO:0000313" key="1">
    <source>
        <dbReference type="EMBL" id="CDQ41775.1"/>
    </source>
</evidence>
<proteinExistence type="predicted"/>
<keyword evidence="2" id="KW-1185">Reference proteome</keyword>
<reference evidence="1 2" key="1">
    <citation type="submission" date="2014-03" db="EMBL/GenBank/DDBJ databases">
        <authorList>
            <person name="Urmite Genomes U."/>
        </authorList>
    </citation>
    <scope>NUCLEOTIDE SEQUENCE [LARGE SCALE GENOMIC DNA]</scope>
    <source>
        <strain evidence="1 2">Vm-5</strain>
    </source>
</reference>
<dbReference type="EMBL" id="CCDP010000003">
    <property type="protein sequence ID" value="CDQ41775.1"/>
    <property type="molecule type" value="Genomic_DNA"/>
</dbReference>